<keyword evidence="1" id="KW-0812">Transmembrane</keyword>
<gene>
    <name evidence="2" type="ORF">RM590_09500</name>
</gene>
<feature type="transmembrane region" description="Helical" evidence="1">
    <location>
        <begin position="51"/>
        <end position="72"/>
    </location>
</feature>
<dbReference type="Proteomes" id="UP001183246">
    <property type="component" value="Unassembled WGS sequence"/>
</dbReference>
<dbReference type="Pfam" id="PF19744">
    <property type="entry name" value="DUF6232"/>
    <property type="match status" value="1"/>
</dbReference>
<dbReference type="RefSeq" id="WP_311703986.1">
    <property type="nucleotide sequence ID" value="NZ_JAVREL010000004.1"/>
</dbReference>
<keyword evidence="3" id="KW-1185">Reference proteome</keyword>
<sequence>MAFPVDNIARVVVSPHVPDRGKAFLQFLVAMTILGLSAALVNAALEDENDAPAGAVTGITYAVAVILTIRLLSVLVRRSYYVLLVETSGPPFARLHSRDQQLIRQIGEQIIDAINNPQAAFMYRIEHLQIGDTIKLIGGSGNTGKVSK</sequence>
<evidence type="ECO:0000313" key="3">
    <source>
        <dbReference type="Proteomes" id="UP001183246"/>
    </source>
</evidence>
<keyword evidence="1" id="KW-1133">Transmembrane helix</keyword>
<evidence type="ECO:0000256" key="1">
    <source>
        <dbReference type="SAM" id="Phobius"/>
    </source>
</evidence>
<dbReference type="EMBL" id="JAVREL010000004">
    <property type="protein sequence ID" value="MDT0342853.1"/>
    <property type="molecule type" value="Genomic_DNA"/>
</dbReference>
<evidence type="ECO:0000313" key="2">
    <source>
        <dbReference type="EMBL" id="MDT0342853.1"/>
    </source>
</evidence>
<dbReference type="InterPro" id="IPR045629">
    <property type="entry name" value="DUF6232"/>
</dbReference>
<name>A0ABU2MNE2_9ACTN</name>
<organism evidence="2 3">
    <name type="scientific">Streptomyces litchfieldiae</name>
    <dbReference type="NCBI Taxonomy" id="3075543"/>
    <lineage>
        <taxon>Bacteria</taxon>
        <taxon>Bacillati</taxon>
        <taxon>Actinomycetota</taxon>
        <taxon>Actinomycetes</taxon>
        <taxon>Kitasatosporales</taxon>
        <taxon>Streptomycetaceae</taxon>
        <taxon>Streptomyces</taxon>
    </lineage>
</organism>
<feature type="transmembrane region" description="Helical" evidence="1">
    <location>
        <begin position="24"/>
        <end position="45"/>
    </location>
</feature>
<proteinExistence type="predicted"/>
<reference evidence="3" key="1">
    <citation type="submission" date="2023-07" db="EMBL/GenBank/DDBJ databases">
        <title>30 novel species of actinomycetes from the DSMZ collection.</title>
        <authorList>
            <person name="Nouioui I."/>
        </authorList>
    </citation>
    <scope>NUCLEOTIDE SEQUENCE [LARGE SCALE GENOMIC DNA]</scope>
    <source>
        <strain evidence="3">DSM 44938</strain>
    </source>
</reference>
<accession>A0ABU2MNE2</accession>
<comment type="caution">
    <text evidence="2">The sequence shown here is derived from an EMBL/GenBank/DDBJ whole genome shotgun (WGS) entry which is preliminary data.</text>
</comment>
<protein>
    <submittedName>
        <fullName evidence="2">DUF6232 family protein</fullName>
    </submittedName>
</protein>
<keyword evidence="1" id="KW-0472">Membrane</keyword>